<dbReference type="AlphaFoldDB" id="A0A0V0ZBI6"/>
<sequence length="88" mass="10166">MAEDKRKPPDNAAAQFFNLIISYWLFFNLFIDSNIPVLISCNIFHFFGPDTFIYSYVFLVLVAQLISSKFLPIFLEGIHPYISEPIEG</sequence>
<keyword evidence="1" id="KW-0812">Transmembrane</keyword>
<keyword evidence="3" id="KW-1185">Reference proteome</keyword>
<protein>
    <submittedName>
        <fullName evidence="2">Uncharacterized protein</fullName>
    </submittedName>
</protein>
<keyword evidence="1" id="KW-1133">Transmembrane helix</keyword>
<dbReference type="EMBL" id="JYDQ01000251">
    <property type="protein sequence ID" value="KRY09927.1"/>
    <property type="molecule type" value="Genomic_DNA"/>
</dbReference>
<accession>A0A0V0ZBI6</accession>
<keyword evidence="1" id="KW-0472">Membrane</keyword>
<evidence type="ECO:0000313" key="2">
    <source>
        <dbReference type="EMBL" id="KRY09927.1"/>
    </source>
</evidence>
<dbReference type="Proteomes" id="UP000054783">
    <property type="component" value="Unassembled WGS sequence"/>
</dbReference>
<name>A0A0V0ZBI6_9BILA</name>
<feature type="transmembrane region" description="Helical" evidence="1">
    <location>
        <begin position="12"/>
        <end position="31"/>
    </location>
</feature>
<gene>
    <name evidence="2" type="ORF">T12_11966</name>
</gene>
<proteinExistence type="predicted"/>
<feature type="transmembrane region" description="Helical" evidence="1">
    <location>
        <begin position="51"/>
        <end position="71"/>
    </location>
</feature>
<evidence type="ECO:0000313" key="3">
    <source>
        <dbReference type="Proteomes" id="UP000054783"/>
    </source>
</evidence>
<organism evidence="2 3">
    <name type="scientific">Trichinella patagoniensis</name>
    <dbReference type="NCBI Taxonomy" id="990121"/>
    <lineage>
        <taxon>Eukaryota</taxon>
        <taxon>Metazoa</taxon>
        <taxon>Ecdysozoa</taxon>
        <taxon>Nematoda</taxon>
        <taxon>Enoplea</taxon>
        <taxon>Dorylaimia</taxon>
        <taxon>Trichinellida</taxon>
        <taxon>Trichinellidae</taxon>
        <taxon>Trichinella</taxon>
    </lineage>
</organism>
<reference evidence="2 3" key="1">
    <citation type="submission" date="2015-01" db="EMBL/GenBank/DDBJ databases">
        <title>Evolution of Trichinella species and genotypes.</title>
        <authorList>
            <person name="Korhonen P.K."/>
            <person name="Edoardo P."/>
            <person name="Giuseppe L.R."/>
            <person name="Gasser R.B."/>
        </authorList>
    </citation>
    <scope>NUCLEOTIDE SEQUENCE [LARGE SCALE GENOMIC DNA]</scope>
    <source>
        <strain evidence="2">ISS2496</strain>
    </source>
</reference>
<evidence type="ECO:0000256" key="1">
    <source>
        <dbReference type="SAM" id="Phobius"/>
    </source>
</evidence>
<comment type="caution">
    <text evidence="2">The sequence shown here is derived from an EMBL/GenBank/DDBJ whole genome shotgun (WGS) entry which is preliminary data.</text>
</comment>